<dbReference type="InterPro" id="IPR009799">
    <property type="entry name" value="EthD_dom"/>
</dbReference>
<protein>
    <recommendedName>
        <fullName evidence="1">EthD domain-containing protein</fullName>
    </recommendedName>
</protein>
<dbReference type="Pfam" id="PF07110">
    <property type="entry name" value="EthD"/>
    <property type="match status" value="1"/>
</dbReference>
<organism evidence="2 3">
    <name type="scientific">Blastomonas fulva</name>
    <dbReference type="NCBI Taxonomy" id="1550728"/>
    <lineage>
        <taxon>Bacteria</taxon>
        <taxon>Pseudomonadati</taxon>
        <taxon>Pseudomonadota</taxon>
        <taxon>Alphaproteobacteria</taxon>
        <taxon>Sphingomonadales</taxon>
        <taxon>Sphingomonadaceae</taxon>
        <taxon>Blastomonas</taxon>
    </lineage>
</organism>
<dbReference type="InterPro" id="IPR011008">
    <property type="entry name" value="Dimeric_a/b-barrel"/>
</dbReference>
<reference evidence="2 3" key="1">
    <citation type="submission" date="2017-03" db="EMBL/GenBank/DDBJ databases">
        <title>Complete genome sequence of Blastomonas fulva degrading microcsystin LR.</title>
        <authorList>
            <person name="Lee H.-g."/>
            <person name="Jin L."/>
            <person name="oh H.-M."/>
        </authorList>
    </citation>
    <scope>NUCLEOTIDE SEQUENCE [LARGE SCALE GENOMIC DNA]</scope>
    <source>
        <strain evidence="2 3">T2</strain>
    </source>
</reference>
<feature type="domain" description="EthD" evidence="1">
    <location>
        <begin position="21"/>
        <end position="107"/>
    </location>
</feature>
<sequence>MAESSIGLDPVKLVILPRTRAGLTKAGLRQHLEKVHGPMVVAEPDVSGRFSGYVHHYVQDAPSSLALAPLQDRDAVTVIRLPSMTDLASSKANAAYRENIGPDEDNFREIIGSVALLADEVAIVPGADDAPLKLFVFRTATSKQCAGWDEKIGHLHVEFDLHGAAMNISRPIEGTFPYSQFDEIGLTATSDLSGLAASIVHQAHAHFGAVDTKMLLTEPVRFV</sequence>
<proteinExistence type="predicted"/>
<dbReference type="GeneID" id="303484130"/>
<keyword evidence="3" id="KW-1185">Reference proteome</keyword>
<dbReference type="RefSeq" id="WP_117351157.1">
    <property type="nucleotide sequence ID" value="NZ_CP020083.1"/>
</dbReference>
<gene>
    <name evidence="2" type="ORF">B5J99_00900</name>
</gene>
<evidence type="ECO:0000313" key="2">
    <source>
        <dbReference type="EMBL" id="ASR50204.1"/>
    </source>
</evidence>
<dbReference type="Proteomes" id="UP000258016">
    <property type="component" value="Chromosome"/>
</dbReference>
<accession>A0ABN5B3T5</accession>
<name>A0ABN5B3T5_9SPHN</name>
<evidence type="ECO:0000259" key="1">
    <source>
        <dbReference type="Pfam" id="PF07110"/>
    </source>
</evidence>
<dbReference type="SUPFAM" id="SSF54909">
    <property type="entry name" value="Dimeric alpha+beta barrel"/>
    <property type="match status" value="1"/>
</dbReference>
<evidence type="ECO:0000313" key="3">
    <source>
        <dbReference type="Proteomes" id="UP000258016"/>
    </source>
</evidence>
<dbReference type="EMBL" id="CP020083">
    <property type="protein sequence ID" value="ASR50204.1"/>
    <property type="molecule type" value="Genomic_DNA"/>
</dbReference>
<dbReference type="Gene3D" id="3.30.70.100">
    <property type="match status" value="1"/>
</dbReference>